<evidence type="ECO:0008006" key="3">
    <source>
        <dbReference type="Google" id="ProtNLM"/>
    </source>
</evidence>
<evidence type="ECO:0000313" key="2">
    <source>
        <dbReference type="Proteomes" id="UP000004416"/>
    </source>
</evidence>
<accession>G9XRI1</accession>
<dbReference type="SUPFAM" id="SSF69118">
    <property type="entry name" value="AhpD-like"/>
    <property type="match status" value="1"/>
</dbReference>
<dbReference type="EMBL" id="AFZX01000092">
    <property type="protein sequence ID" value="EHL05819.1"/>
    <property type="molecule type" value="Genomic_DNA"/>
</dbReference>
<proteinExistence type="predicted"/>
<reference evidence="1 2" key="1">
    <citation type="submission" date="2011-08" db="EMBL/GenBank/DDBJ databases">
        <authorList>
            <person name="Weinstock G."/>
            <person name="Sodergren E."/>
            <person name="Clifton S."/>
            <person name="Fulton L."/>
            <person name="Fulton B."/>
            <person name="Courtney L."/>
            <person name="Fronick C."/>
            <person name="Harrison M."/>
            <person name="Strong C."/>
            <person name="Farmer C."/>
            <person name="Delahaunty K."/>
            <person name="Markovic C."/>
            <person name="Hall O."/>
            <person name="Minx P."/>
            <person name="Tomlinson C."/>
            <person name="Mitreva M."/>
            <person name="Hou S."/>
            <person name="Chen J."/>
            <person name="Wollam A."/>
            <person name="Pepin K.H."/>
            <person name="Johnson M."/>
            <person name="Bhonagiri V."/>
            <person name="Zhang X."/>
            <person name="Suruliraj S."/>
            <person name="Warren W."/>
            <person name="Chinwalla A."/>
            <person name="Mardis E.R."/>
            <person name="Wilson R.K."/>
        </authorList>
    </citation>
    <scope>NUCLEOTIDE SEQUENCE [LARGE SCALE GENOMIC DNA]</scope>
    <source>
        <strain evidence="1 2">DP7</strain>
    </source>
</reference>
<protein>
    <recommendedName>
        <fullName evidence="3">Alkylhydroperoxidase AhpD family core domain protein</fullName>
    </recommendedName>
</protein>
<dbReference type="InterPro" id="IPR029032">
    <property type="entry name" value="AhpD-like"/>
</dbReference>
<dbReference type="PATRIC" id="fig|537010.4.peg.3350"/>
<name>G9XRI1_DESHA</name>
<dbReference type="Proteomes" id="UP000004416">
    <property type="component" value="Unassembled WGS sequence"/>
</dbReference>
<comment type="caution">
    <text evidence="1">The sequence shown here is derived from an EMBL/GenBank/DDBJ whole genome shotgun (WGS) entry which is preliminary data.</text>
</comment>
<dbReference type="AlphaFoldDB" id="G9XRI1"/>
<gene>
    <name evidence="1" type="ORF">HMPREF0322_03579</name>
</gene>
<dbReference type="HOGENOM" id="CLU_133093_0_0_9"/>
<evidence type="ECO:0000313" key="1">
    <source>
        <dbReference type="EMBL" id="EHL05819.1"/>
    </source>
</evidence>
<dbReference type="Gene3D" id="1.20.1290.10">
    <property type="entry name" value="AhpD-like"/>
    <property type="match status" value="2"/>
</dbReference>
<sequence length="145" mass="16032">MIIGGSTMEMISFSQNGFTPFQQLLGHNKDLLEKWISLEDCLFSSDTFSPELKEEVRRILAFNNGCEYCKAKGAPAKTIMDPRTQGAVHIADMSGKKTHMSDDDFSAIREVFSDGEISELLALICFITACQRFGALLNLGPSCQI</sequence>
<organism evidence="1 2">
    <name type="scientific">Desulfitobacterium hafniense DP7</name>
    <dbReference type="NCBI Taxonomy" id="537010"/>
    <lineage>
        <taxon>Bacteria</taxon>
        <taxon>Bacillati</taxon>
        <taxon>Bacillota</taxon>
        <taxon>Clostridia</taxon>
        <taxon>Eubacteriales</taxon>
        <taxon>Desulfitobacteriaceae</taxon>
        <taxon>Desulfitobacterium</taxon>
    </lineage>
</organism>